<gene>
    <name evidence="1" type="ORF">CIB43_00063</name>
</gene>
<dbReference type="Proteomes" id="UP000215452">
    <property type="component" value="Chromosome"/>
</dbReference>
<sequence>MYLGPEIEDDLKKIEKEFQDFEADYRLAFNVKTLETYENIQKKFKKYGIKKFDLEKDDRSKILVSWLDKFSKEYKKHCINLFGKEGKKYYDEIEKWTNKIDLIKLFQIMFGPIINFVGAYSNYYIAKPDTIILKSWASLDPSKFELYYFGGPEYGIYDEIVSQFDSKNPVFWVNTAYEPSGYSDTNGWIPDIVIKNLILIHRDGENILYWIGKSPFYHHVYNGKYFPLNLYYNKKISDIERDIFLRKNRDPKFYWYKYDLNIDVIKRSNSELSQLFNYIHLYEKKYKTNSSKKHFGSFLHKSDFLTKSARRKLLKFERTSFFEKHKKTVNYIDFDKNEYYDFRLNAMYKK</sequence>
<organism evidence="1 2">
    <name type="scientific">Mesomycoplasma hyopneumoniae</name>
    <name type="common">Mycoplasma hyopneumoniae</name>
    <dbReference type="NCBI Taxonomy" id="2099"/>
    <lineage>
        <taxon>Bacteria</taxon>
        <taxon>Bacillati</taxon>
        <taxon>Mycoplasmatota</taxon>
        <taxon>Mycoplasmoidales</taxon>
        <taxon>Metamycoplasmataceae</taxon>
        <taxon>Mesomycoplasma</taxon>
    </lineage>
</organism>
<accession>A0A223M8U2</accession>
<evidence type="ECO:0000313" key="2">
    <source>
        <dbReference type="Proteomes" id="UP000215452"/>
    </source>
</evidence>
<evidence type="ECO:0000313" key="1">
    <source>
        <dbReference type="EMBL" id="ASU13980.1"/>
    </source>
</evidence>
<protein>
    <submittedName>
        <fullName evidence="1">Uncharacterized protein</fullName>
    </submittedName>
</protein>
<dbReference type="AlphaFoldDB" id="A0A223M8U2"/>
<reference evidence="1 2" key="1">
    <citation type="submission" date="2017-08" db="EMBL/GenBank/DDBJ databases">
        <title>The complete genome sequence of a Mycoplasma hyopneumoniae isolate in Korea.</title>
        <authorList>
            <person name="Han J."/>
            <person name="Lee N."/>
        </authorList>
    </citation>
    <scope>NUCLEOTIDE SEQUENCE [LARGE SCALE GENOMIC DNA]</scope>
    <source>
        <strain evidence="1 2">KM014</strain>
    </source>
</reference>
<name>A0A223M8U2_MESHO</name>
<proteinExistence type="predicted"/>
<dbReference type="EMBL" id="CP022714">
    <property type="protein sequence ID" value="ASU13980.1"/>
    <property type="molecule type" value="Genomic_DNA"/>
</dbReference>